<evidence type="ECO:0000313" key="3">
    <source>
        <dbReference type="Proteomes" id="UP000183015"/>
    </source>
</evidence>
<organism evidence="2 3">
    <name type="scientific">Streptacidiphilus jiangxiensis</name>
    <dbReference type="NCBI Taxonomy" id="235985"/>
    <lineage>
        <taxon>Bacteria</taxon>
        <taxon>Bacillati</taxon>
        <taxon>Actinomycetota</taxon>
        <taxon>Actinomycetes</taxon>
        <taxon>Kitasatosporales</taxon>
        <taxon>Streptomycetaceae</taxon>
        <taxon>Streptacidiphilus</taxon>
    </lineage>
</organism>
<feature type="transmembrane region" description="Helical" evidence="1">
    <location>
        <begin position="28"/>
        <end position="46"/>
    </location>
</feature>
<keyword evidence="3" id="KW-1185">Reference proteome</keyword>
<name>A0A1H7HAR0_STRJI</name>
<evidence type="ECO:0000313" key="2">
    <source>
        <dbReference type="EMBL" id="SEK46120.1"/>
    </source>
</evidence>
<protein>
    <submittedName>
        <fullName evidence="2">Uncharacterized protein</fullName>
    </submittedName>
</protein>
<evidence type="ECO:0000256" key="1">
    <source>
        <dbReference type="SAM" id="Phobius"/>
    </source>
</evidence>
<gene>
    <name evidence="2" type="ORF">SAMN05414137_102102</name>
</gene>
<dbReference type="STRING" id="235985.SAMN05414137_102102"/>
<keyword evidence="1" id="KW-1133">Transmembrane helix</keyword>
<keyword evidence="1" id="KW-0472">Membrane</keyword>
<keyword evidence="1" id="KW-0812">Transmembrane</keyword>
<dbReference type="EMBL" id="FOAZ01000002">
    <property type="protein sequence ID" value="SEK46120.1"/>
    <property type="molecule type" value="Genomic_DNA"/>
</dbReference>
<dbReference type="AlphaFoldDB" id="A0A1H7HAR0"/>
<dbReference type="Proteomes" id="UP000183015">
    <property type="component" value="Unassembled WGS sequence"/>
</dbReference>
<proteinExistence type="predicted"/>
<accession>A0A1H7HAR0</accession>
<dbReference type="RefSeq" id="WP_169791856.1">
    <property type="nucleotide sequence ID" value="NZ_BBPN01000014.1"/>
</dbReference>
<reference evidence="3" key="1">
    <citation type="submission" date="2016-10" db="EMBL/GenBank/DDBJ databases">
        <authorList>
            <person name="Varghese N."/>
        </authorList>
    </citation>
    <scope>NUCLEOTIDE SEQUENCE [LARGE SCALE GENOMIC DNA]</scope>
    <source>
        <strain evidence="3">DSM 45096 / BCRC 16803 / CGMCC 4.1857 / CIP 109030 / JCM 12277 / KCTC 19219 / NBRC 100920 / 33214</strain>
    </source>
</reference>
<dbReference type="eggNOG" id="ENOG502ZDBC">
    <property type="taxonomic scope" value="Bacteria"/>
</dbReference>
<sequence length="55" mass="5912">MVLILLLVLAAVLLGIIGSVVKGLLFLLLIGIAVFAVALLLSALRFRRTGRRPTR</sequence>